<name>A0A5B7EIU0_PORTR</name>
<keyword evidence="1" id="KW-0472">Membrane</keyword>
<keyword evidence="1" id="KW-0812">Transmembrane</keyword>
<evidence type="ECO:0000313" key="4">
    <source>
        <dbReference type="Proteomes" id="UP000324222"/>
    </source>
</evidence>
<proteinExistence type="predicted"/>
<dbReference type="EMBL" id="VSRR010002733">
    <property type="protein sequence ID" value="MPC32973.1"/>
    <property type="molecule type" value="Genomic_DNA"/>
</dbReference>
<feature type="chain" id="PRO_5022771024" evidence="2">
    <location>
        <begin position="28"/>
        <end position="215"/>
    </location>
</feature>
<keyword evidence="1" id="KW-1133">Transmembrane helix</keyword>
<protein>
    <submittedName>
        <fullName evidence="3">Uncharacterized protein</fullName>
    </submittedName>
</protein>
<organism evidence="3 4">
    <name type="scientific">Portunus trituberculatus</name>
    <name type="common">Swimming crab</name>
    <name type="synonym">Neptunus trituberculatus</name>
    <dbReference type="NCBI Taxonomy" id="210409"/>
    <lineage>
        <taxon>Eukaryota</taxon>
        <taxon>Metazoa</taxon>
        <taxon>Ecdysozoa</taxon>
        <taxon>Arthropoda</taxon>
        <taxon>Crustacea</taxon>
        <taxon>Multicrustacea</taxon>
        <taxon>Malacostraca</taxon>
        <taxon>Eumalacostraca</taxon>
        <taxon>Eucarida</taxon>
        <taxon>Decapoda</taxon>
        <taxon>Pleocyemata</taxon>
        <taxon>Brachyura</taxon>
        <taxon>Eubrachyura</taxon>
        <taxon>Portunoidea</taxon>
        <taxon>Portunidae</taxon>
        <taxon>Portuninae</taxon>
        <taxon>Portunus</taxon>
    </lineage>
</organism>
<keyword evidence="4" id="KW-1185">Reference proteome</keyword>
<accession>A0A5B7EIU0</accession>
<dbReference type="Proteomes" id="UP000324222">
    <property type="component" value="Unassembled WGS sequence"/>
</dbReference>
<evidence type="ECO:0000313" key="3">
    <source>
        <dbReference type="EMBL" id="MPC32973.1"/>
    </source>
</evidence>
<evidence type="ECO:0000256" key="2">
    <source>
        <dbReference type="SAM" id="SignalP"/>
    </source>
</evidence>
<feature type="signal peptide" evidence="2">
    <location>
        <begin position="1"/>
        <end position="27"/>
    </location>
</feature>
<reference evidence="3 4" key="1">
    <citation type="submission" date="2019-05" db="EMBL/GenBank/DDBJ databases">
        <title>Another draft genome of Portunus trituberculatus and its Hox gene families provides insights of decapod evolution.</title>
        <authorList>
            <person name="Jeong J.-H."/>
            <person name="Song I."/>
            <person name="Kim S."/>
            <person name="Choi T."/>
            <person name="Kim D."/>
            <person name="Ryu S."/>
            <person name="Kim W."/>
        </authorList>
    </citation>
    <scope>NUCLEOTIDE SEQUENCE [LARGE SCALE GENOMIC DNA]</scope>
    <source>
        <tissue evidence="3">Muscle</tissue>
    </source>
</reference>
<sequence length="215" mass="24579">MEESPVRRFSVLVRLMQFLGIFSYVWPNSPPDASPRQSFEETLDEAVKLRMNSWLTSKVKAFTMALGIVPLVLSVINVYYEGMTELYMTPLRIMKETAMSSVYVLQMGLFVLILYFLSTFVNHLVRDAVASTQTAELQLWRASAQVKDEAWCQQQMSQLLHLELRLRKVSLSVGYSRHGVQNPSYGCLAVLSTAHWAPQSLVDYHNVTTPHRDML</sequence>
<evidence type="ECO:0000256" key="1">
    <source>
        <dbReference type="SAM" id="Phobius"/>
    </source>
</evidence>
<keyword evidence="2" id="KW-0732">Signal</keyword>
<dbReference type="AlphaFoldDB" id="A0A5B7EIU0"/>
<comment type="caution">
    <text evidence="3">The sequence shown here is derived from an EMBL/GenBank/DDBJ whole genome shotgun (WGS) entry which is preliminary data.</text>
</comment>
<feature type="transmembrane region" description="Helical" evidence="1">
    <location>
        <begin position="101"/>
        <end position="121"/>
    </location>
</feature>
<gene>
    <name evidence="3" type="ORF">E2C01_026311</name>
</gene>
<feature type="transmembrane region" description="Helical" evidence="1">
    <location>
        <begin position="61"/>
        <end position="80"/>
    </location>
</feature>